<dbReference type="Proteomes" id="UP001201262">
    <property type="component" value="Unassembled WGS sequence"/>
</dbReference>
<dbReference type="RefSeq" id="XP_046076614.1">
    <property type="nucleotide sequence ID" value="XM_046222675.1"/>
</dbReference>
<organism evidence="8 9">
    <name type="scientific">Talaromyces proteolyticus</name>
    <dbReference type="NCBI Taxonomy" id="1131652"/>
    <lineage>
        <taxon>Eukaryota</taxon>
        <taxon>Fungi</taxon>
        <taxon>Dikarya</taxon>
        <taxon>Ascomycota</taxon>
        <taxon>Pezizomycotina</taxon>
        <taxon>Eurotiomycetes</taxon>
        <taxon>Eurotiomycetidae</taxon>
        <taxon>Eurotiales</taxon>
        <taxon>Trichocomaceae</taxon>
        <taxon>Talaromyces</taxon>
        <taxon>Talaromyces sect. Bacilispori</taxon>
    </lineage>
</organism>
<evidence type="ECO:0000256" key="6">
    <source>
        <dbReference type="SAM" id="MobiDB-lite"/>
    </source>
</evidence>
<evidence type="ECO:0000313" key="9">
    <source>
        <dbReference type="Proteomes" id="UP001201262"/>
    </source>
</evidence>
<evidence type="ECO:0000256" key="5">
    <source>
        <dbReference type="ARBA" id="ARBA00023242"/>
    </source>
</evidence>
<feature type="region of interest" description="Disordered" evidence="6">
    <location>
        <begin position="84"/>
        <end position="123"/>
    </location>
</feature>
<keyword evidence="5" id="KW-0539">Nucleus</keyword>
<dbReference type="AlphaFoldDB" id="A0AAD4Q4T2"/>
<dbReference type="InterPro" id="IPR001138">
    <property type="entry name" value="Zn2Cys6_DnaBD"/>
</dbReference>
<comment type="subcellular location">
    <subcellularLocation>
        <location evidence="1">Nucleus</location>
    </subcellularLocation>
</comment>
<keyword evidence="2" id="KW-0805">Transcription regulation</keyword>
<dbReference type="GO" id="GO:0005634">
    <property type="term" value="C:nucleus"/>
    <property type="evidence" value="ECO:0007669"/>
    <property type="project" value="UniProtKB-SubCell"/>
</dbReference>
<dbReference type="GO" id="GO:0000981">
    <property type="term" value="F:DNA-binding transcription factor activity, RNA polymerase II-specific"/>
    <property type="evidence" value="ECO:0007669"/>
    <property type="project" value="InterPro"/>
</dbReference>
<evidence type="ECO:0000259" key="7">
    <source>
        <dbReference type="PROSITE" id="PS00463"/>
    </source>
</evidence>
<evidence type="ECO:0000313" key="8">
    <source>
        <dbReference type="EMBL" id="KAH8703596.1"/>
    </source>
</evidence>
<dbReference type="GO" id="GO:0008270">
    <property type="term" value="F:zinc ion binding"/>
    <property type="evidence" value="ECO:0007669"/>
    <property type="project" value="InterPro"/>
</dbReference>
<dbReference type="SUPFAM" id="SSF57701">
    <property type="entry name" value="Zn2/Cys6 DNA-binding domain"/>
    <property type="match status" value="1"/>
</dbReference>
<sequence>MEHSAGKPAPYGRACINCARAKCKCILRDEGSSCERCSRLKKQCTPSPTVRKKRQRGSNSQTARLEQKLDGLVSLLKSGNRNNDYFGNTSADASPEWGLNGNRQSETAEASHRETPTSTNKTVAAHTISSLTNSISPLTPVSESLAPFPYAIPPDADVSAEDSEHYVHMFRTQYLKFFPFFWLREGKTSLELRQEYPFLWLSIMSISSTLLPQQMALARVVREVTSQEIIMKGERSIDLLLGLLCVVAWGHAQVHLGPLLAVFSHLIIAVANDLELHKAPTKDFTKIPGCPPPNIHYKFKIPNTRTMEHRRTILACFLLTASFASNHQRNDGMSWSPYLDQCLKILEESKEAPDDEFLVNWIKIQHIKSKSVEIFTQIRDSDHEESTRSIGSHVFSLKHQLEYMKEQIPSYIATNQLLQLSLYSAEMAIHELVLLRLEFVPLAREIGSQTIDGLFGCLRAIRSFLDILLQYKPTEYLGLSFFIWKQMSSAVFLLARLVSLGDPGWDVGYVKRVVDLPSTLGQFSRNIEYLVNVSGWKSATQENVYMRSTRMLGLMSNWAQSIYHCIDQATGTAATQEPISMHQAGALATFEDQEPGRRHEQQNHTATGEAMVTAQPMQIPNAMQNAPIVPTFEPEFWSDDMFGLWDIHSGRGFTFEE</sequence>
<dbReference type="PANTHER" id="PTHR31845">
    <property type="entry name" value="FINGER DOMAIN PROTEIN, PUTATIVE-RELATED"/>
    <property type="match status" value="1"/>
</dbReference>
<dbReference type="Gene3D" id="4.10.240.10">
    <property type="entry name" value="Zn(2)-C6 fungal-type DNA-binding domain"/>
    <property type="match status" value="1"/>
</dbReference>
<protein>
    <recommendedName>
        <fullName evidence="7">Zn(2)-C6 fungal-type domain-containing protein</fullName>
    </recommendedName>
</protein>
<evidence type="ECO:0000256" key="2">
    <source>
        <dbReference type="ARBA" id="ARBA00023015"/>
    </source>
</evidence>
<keyword evidence="4" id="KW-0804">Transcription</keyword>
<dbReference type="GO" id="GO:0000976">
    <property type="term" value="F:transcription cis-regulatory region binding"/>
    <property type="evidence" value="ECO:0007669"/>
    <property type="project" value="TreeGrafter"/>
</dbReference>
<keyword evidence="3" id="KW-0238">DNA-binding</keyword>
<dbReference type="InterPro" id="IPR051089">
    <property type="entry name" value="prtT"/>
</dbReference>
<evidence type="ECO:0000256" key="3">
    <source>
        <dbReference type="ARBA" id="ARBA00023125"/>
    </source>
</evidence>
<evidence type="ECO:0000256" key="4">
    <source>
        <dbReference type="ARBA" id="ARBA00023163"/>
    </source>
</evidence>
<keyword evidence="9" id="KW-1185">Reference proteome</keyword>
<dbReference type="InterPro" id="IPR036864">
    <property type="entry name" value="Zn2-C6_fun-type_DNA-bd_sf"/>
</dbReference>
<proteinExistence type="predicted"/>
<gene>
    <name evidence="8" type="ORF">BGW36DRAFT_88931</name>
</gene>
<reference evidence="8" key="1">
    <citation type="submission" date="2021-12" db="EMBL/GenBank/DDBJ databases">
        <title>Convergent genome expansion in fungi linked to evolution of root-endophyte symbiosis.</title>
        <authorList>
            <consortium name="DOE Joint Genome Institute"/>
            <person name="Ke Y.-H."/>
            <person name="Bonito G."/>
            <person name="Liao H.-L."/>
            <person name="Looney B."/>
            <person name="Rojas-Flechas A."/>
            <person name="Nash J."/>
            <person name="Hameed K."/>
            <person name="Schadt C."/>
            <person name="Martin F."/>
            <person name="Crous P.W."/>
            <person name="Miettinen O."/>
            <person name="Magnuson J.K."/>
            <person name="Labbe J."/>
            <person name="Jacobson D."/>
            <person name="Doktycz M.J."/>
            <person name="Veneault-Fourrey C."/>
            <person name="Kuo A."/>
            <person name="Mondo S."/>
            <person name="Calhoun S."/>
            <person name="Riley R."/>
            <person name="Ohm R."/>
            <person name="LaButti K."/>
            <person name="Andreopoulos B."/>
            <person name="Pangilinan J."/>
            <person name="Nolan M."/>
            <person name="Tritt A."/>
            <person name="Clum A."/>
            <person name="Lipzen A."/>
            <person name="Daum C."/>
            <person name="Barry K."/>
            <person name="Grigoriev I.V."/>
            <person name="Vilgalys R."/>
        </authorList>
    </citation>
    <scope>NUCLEOTIDE SEQUENCE</scope>
    <source>
        <strain evidence="8">PMI_201</strain>
    </source>
</reference>
<dbReference type="PANTHER" id="PTHR31845:SF32">
    <property type="entry name" value="MISCELLANEOUS ZN(II)2CYS6 TRANSCRIPTION FACTOR (EUROFUNG)-RELATED"/>
    <property type="match status" value="1"/>
</dbReference>
<dbReference type="GeneID" id="70252961"/>
<name>A0AAD4Q4T2_9EURO</name>
<feature type="region of interest" description="Disordered" evidence="6">
    <location>
        <begin position="47"/>
        <end position="66"/>
    </location>
</feature>
<comment type="caution">
    <text evidence="8">The sequence shown here is derived from an EMBL/GenBank/DDBJ whole genome shotgun (WGS) entry which is preliminary data.</text>
</comment>
<dbReference type="EMBL" id="JAJTJA010000002">
    <property type="protein sequence ID" value="KAH8703596.1"/>
    <property type="molecule type" value="Genomic_DNA"/>
</dbReference>
<accession>A0AAD4Q4T2</accession>
<evidence type="ECO:0000256" key="1">
    <source>
        <dbReference type="ARBA" id="ARBA00004123"/>
    </source>
</evidence>
<feature type="domain" description="Zn(2)-C6 fungal-type" evidence="7">
    <location>
        <begin position="14"/>
        <end position="44"/>
    </location>
</feature>
<dbReference type="PROSITE" id="PS00463">
    <property type="entry name" value="ZN2_CY6_FUNGAL_1"/>
    <property type="match status" value="1"/>
</dbReference>